<dbReference type="SUPFAM" id="SSF50729">
    <property type="entry name" value="PH domain-like"/>
    <property type="match status" value="1"/>
</dbReference>
<name>D7G545_ECTSI</name>
<feature type="region of interest" description="Disordered" evidence="1">
    <location>
        <begin position="95"/>
        <end position="117"/>
    </location>
</feature>
<proteinExistence type="predicted"/>
<evidence type="ECO:0000313" key="3">
    <source>
        <dbReference type="Proteomes" id="UP000002630"/>
    </source>
</evidence>
<dbReference type="AlphaFoldDB" id="D7G545"/>
<protein>
    <recommendedName>
        <fullName evidence="4">PH domain-containing protein</fullName>
    </recommendedName>
</protein>
<evidence type="ECO:0000256" key="1">
    <source>
        <dbReference type="SAM" id="MobiDB-lite"/>
    </source>
</evidence>
<sequence>MNYVSKKRFFVLTGESLLYHHDHKNLDDPLNSKEIILDENSVISFSNEPSLGFAIELIADGKLKGSTRGYLMKLRAGTPTPASAPMHQAPLGAAVTSGDFNHVPQHHVPDVNVNRTR</sequence>
<dbReference type="EMBL" id="FN649760">
    <property type="protein sequence ID" value="CBJ33808.1"/>
    <property type="molecule type" value="Genomic_DNA"/>
</dbReference>
<organism evidence="2 3">
    <name type="scientific">Ectocarpus siliculosus</name>
    <name type="common">Brown alga</name>
    <name type="synonym">Conferva siliculosa</name>
    <dbReference type="NCBI Taxonomy" id="2880"/>
    <lineage>
        <taxon>Eukaryota</taxon>
        <taxon>Sar</taxon>
        <taxon>Stramenopiles</taxon>
        <taxon>Ochrophyta</taxon>
        <taxon>PX clade</taxon>
        <taxon>Phaeophyceae</taxon>
        <taxon>Ectocarpales</taxon>
        <taxon>Ectocarpaceae</taxon>
        <taxon>Ectocarpus</taxon>
    </lineage>
</organism>
<evidence type="ECO:0008006" key="4">
    <source>
        <dbReference type="Google" id="ProtNLM"/>
    </source>
</evidence>
<keyword evidence="3" id="KW-1185">Reference proteome</keyword>
<dbReference type="Proteomes" id="UP000002630">
    <property type="component" value="Unassembled WGS sequence"/>
</dbReference>
<evidence type="ECO:0000313" key="2">
    <source>
        <dbReference type="EMBL" id="CBJ33808.1"/>
    </source>
</evidence>
<reference evidence="2 3" key="1">
    <citation type="journal article" date="2010" name="Nature">
        <title>The Ectocarpus genome and the independent evolution of multicellularity in brown algae.</title>
        <authorList>
            <person name="Cock J.M."/>
            <person name="Sterck L."/>
            <person name="Rouze P."/>
            <person name="Scornet D."/>
            <person name="Allen A.E."/>
            <person name="Amoutzias G."/>
            <person name="Anthouard V."/>
            <person name="Artiguenave F."/>
            <person name="Aury J.M."/>
            <person name="Badger J.H."/>
            <person name="Beszteri B."/>
            <person name="Billiau K."/>
            <person name="Bonnet E."/>
            <person name="Bothwell J.H."/>
            <person name="Bowler C."/>
            <person name="Boyen C."/>
            <person name="Brownlee C."/>
            <person name="Carrano C.J."/>
            <person name="Charrier B."/>
            <person name="Cho G.Y."/>
            <person name="Coelho S.M."/>
            <person name="Collen J."/>
            <person name="Corre E."/>
            <person name="Da Silva C."/>
            <person name="Delage L."/>
            <person name="Delaroque N."/>
            <person name="Dittami S.M."/>
            <person name="Doulbeau S."/>
            <person name="Elias M."/>
            <person name="Farnham G."/>
            <person name="Gachon C.M."/>
            <person name="Gschloessl B."/>
            <person name="Heesch S."/>
            <person name="Jabbari K."/>
            <person name="Jubin C."/>
            <person name="Kawai H."/>
            <person name="Kimura K."/>
            <person name="Kloareg B."/>
            <person name="Kupper F.C."/>
            <person name="Lang D."/>
            <person name="Le Bail A."/>
            <person name="Leblanc C."/>
            <person name="Lerouge P."/>
            <person name="Lohr M."/>
            <person name="Lopez P.J."/>
            <person name="Martens C."/>
            <person name="Maumus F."/>
            <person name="Michel G."/>
            <person name="Miranda-Saavedra D."/>
            <person name="Morales J."/>
            <person name="Moreau H."/>
            <person name="Motomura T."/>
            <person name="Nagasato C."/>
            <person name="Napoli C.A."/>
            <person name="Nelson D.R."/>
            <person name="Nyvall-Collen P."/>
            <person name="Peters A.F."/>
            <person name="Pommier C."/>
            <person name="Potin P."/>
            <person name="Poulain J."/>
            <person name="Quesneville H."/>
            <person name="Read B."/>
            <person name="Rensing S.A."/>
            <person name="Ritter A."/>
            <person name="Rousvoal S."/>
            <person name="Samanta M."/>
            <person name="Samson G."/>
            <person name="Schroeder D.C."/>
            <person name="Segurens B."/>
            <person name="Strittmatter M."/>
            <person name="Tonon T."/>
            <person name="Tregear J.W."/>
            <person name="Valentin K."/>
            <person name="von Dassow P."/>
            <person name="Yamagishi T."/>
            <person name="Van de Peer Y."/>
            <person name="Wincker P."/>
        </authorList>
    </citation>
    <scope>NUCLEOTIDE SEQUENCE [LARGE SCALE GENOMIC DNA]</scope>
    <source>
        <strain evidence="3">Ec32 / CCAP1310/4</strain>
    </source>
</reference>
<dbReference type="OrthoDB" id="10494641at2759"/>
<gene>
    <name evidence="2" type="ORF">Esi_0621_0001</name>
</gene>
<dbReference type="InParanoid" id="D7G545"/>
<accession>D7G545</accession>